<feature type="chain" id="PRO_5042889799" description="P/Homo B domain-containing protein" evidence="13">
    <location>
        <begin position="24"/>
        <end position="828"/>
    </location>
</feature>
<evidence type="ECO:0000256" key="7">
    <source>
        <dbReference type="ARBA" id="ARBA00023145"/>
    </source>
</evidence>
<dbReference type="InterPro" id="IPR022398">
    <property type="entry name" value="Peptidase_S8_His-AS"/>
</dbReference>
<dbReference type="AlphaFoldDB" id="A0AAN9GGJ6"/>
<dbReference type="InterPro" id="IPR034182">
    <property type="entry name" value="Kexin/furin"/>
</dbReference>
<accession>A0AAN9GGJ6</accession>
<evidence type="ECO:0000256" key="1">
    <source>
        <dbReference type="ARBA" id="ARBA00005325"/>
    </source>
</evidence>
<reference evidence="15 16" key="1">
    <citation type="submission" date="2024-02" db="EMBL/GenBank/DDBJ databases">
        <title>Chromosome-scale genome assembly of the rough periwinkle Littorina saxatilis.</title>
        <authorList>
            <person name="De Jode A."/>
            <person name="Faria R."/>
            <person name="Formenti G."/>
            <person name="Sims Y."/>
            <person name="Smith T.P."/>
            <person name="Tracey A."/>
            <person name="Wood J.M.D."/>
            <person name="Zagrodzka Z.B."/>
            <person name="Johannesson K."/>
            <person name="Butlin R.K."/>
            <person name="Leder E.H."/>
        </authorList>
    </citation>
    <scope>NUCLEOTIDE SEQUENCE [LARGE SCALE GENOMIC DNA]</scope>
    <source>
        <strain evidence="15">Snail1</strain>
        <tissue evidence="15">Muscle</tissue>
    </source>
</reference>
<dbReference type="SUPFAM" id="SSF54897">
    <property type="entry name" value="Protease propeptides/inhibitors"/>
    <property type="match status" value="1"/>
</dbReference>
<dbReference type="Proteomes" id="UP001374579">
    <property type="component" value="Unassembled WGS sequence"/>
</dbReference>
<evidence type="ECO:0000256" key="4">
    <source>
        <dbReference type="ARBA" id="ARBA00022729"/>
    </source>
</evidence>
<feature type="region of interest" description="Disordered" evidence="12">
    <location>
        <begin position="740"/>
        <end position="759"/>
    </location>
</feature>
<dbReference type="PROSITE" id="PS00136">
    <property type="entry name" value="SUBTILASE_ASP"/>
    <property type="match status" value="1"/>
</dbReference>
<dbReference type="Pfam" id="PF01483">
    <property type="entry name" value="P_proprotein"/>
    <property type="match status" value="1"/>
</dbReference>
<dbReference type="InterPro" id="IPR008979">
    <property type="entry name" value="Galactose-bd-like_sf"/>
</dbReference>
<dbReference type="GO" id="GO:0004252">
    <property type="term" value="F:serine-type endopeptidase activity"/>
    <property type="evidence" value="ECO:0007669"/>
    <property type="project" value="UniProtKB-UniRule"/>
</dbReference>
<keyword evidence="16" id="KW-1185">Reference proteome</keyword>
<evidence type="ECO:0000256" key="8">
    <source>
        <dbReference type="ARBA" id="ARBA00023157"/>
    </source>
</evidence>
<keyword evidence="9" id="KW-0325">Glycoprotein</keyword>
<evidence type="ECO:0000256" key="3">
    <source>
        <dbReference type="ARBA" id="ARBA00022685"/>
    </source>
</evidence>
<dbReference type="PANTHER" id="PTHR42884">
    <property type="entry name" value="PROPROTEIN CONVERTASE SUBTILISIN/KEXIN-RELATED"/>
    <property type="match status" value="1"/>
</dbReference>
<keyword evidence="5 11" id="KW-0378">Hydrolase</keyword>
<feature type="active site" description="Charge relay system" evidence="10 11">
    <location>
        <position position="421"/>
    </location>
</feature>
<dbReference type="SUPFAM" id="SSF52743">
    <property type="entry name" value="Subtilisin-like"/>
    <property type="match status" value="1"/>
</dbReference>
<evidence type="ECO:0000256" key="12">
    <source>
        <dbReference type="SAM" id="MobiDB-lite"/>
    </source>
</evidence>
<keyword evidence="7" id="KW-0865">Zymogen</keyword>
<dbReference type="Gene3D" id="2.60.120.260">
    <property type="entry name" value="Galactose-binding domain-like"/>
    <property type="match status" value="1"/>
</dbReference>
<dbReference type="GO" id="GO:0005802">
    <property type="term" value="C:trans-Golgi network"/>
    <property type="evidence" value="ECO:0007669"/>
    <property type="project" value="TreeGrafter"/>
</dbReference>
<dbReference type="InterPro" id="IPR032815">
    <property type="entry name" value="S8_pro-domain"/>
</dbReference>
<dbReference type="GO" id="GO:0000139">
    <property type="term" value="C:Golgi membrane"/>
    <property type="evidence" value="ECO:0007669"/>
    <property type="project" value="TreeGrafter"/>
</dbReference>
<dbReference type="InterPro" id="IPR023828">
    <property type="entry name" value="Peptidase_S8_Ser-AS"/>
</dbReference>
<feature type="region of interest" description="Disordered" evidence="12">
    <location>
        <begin position="202"/>
        <end position="226"/>
    </location>
</feature>
<dbReference type="PROSITE" id="PS00138">
    <property type="entry name" value="SUBTILASE_SER"/>
    <property type="match status" value="1"/>
</dbReference>
<dbReference type="InterPro" id="IPR002884">
    <property type="entry name" value="P_dom"/>
</dbReference>
<dbReference type="PANTHER" id="PTHR42884:SF23">
    <property type="entry name" value="FURIN-LIKE PROTEASE 2"/>
    <property type="match status" value="1"/>
</dbReference>
<keyword evidence="2 11" id="KW-0645">Protease</keyword>
<name>A0AAN9GGJ6_9CAEN</name>
<feature type="domain" description="P/Homo B" evidence="14">
    <location>
        <begin position="495"/>
        <end position="649"/>
    </location>
</feature>
<dbReference type="CDD" id="cd04059">
    <property type="entry name" value="Peptidases_S8_Protein_convertases_Kexins_Furin-like"/>
    <property type="match status" value="1"/>
</dbReference>
<dbReference type="GO" id="GO:0016485">
    <property type="term" value="P:protein processing"/>
    <property type="evidence" value="ECO:0007669"/>
    <property type="project" value="TreeGrafter"/>
</dbReference>
<keyword evidence="3" id="KW-0165">Cleavage on pair of basic residues</keyword>
<dbReference type="InterPro" id="IPR015500">
    <property type="entry name" value="Peptidase_S8_subtilisin-rel"/>
</dbReference>
<comment type="caution">
    <text evidence="15">The sequence shown here is derived from an EMBL/GenBank/DDBJ whole genome shotgun (WGS) entry which is preliminary data.</text>
</comment>
<evidence type="ECO:0000256" key="2">
    <source>
        <dbReference type="ARBA" id="ARBA00022670"/>
    </source>
</evidence>
<keyword evidence="6 11" id="KW-0720">Serine protease</keyword>
<keyword evidence="8" id="KW-1015">Disulfide bond</keyword>
<dbReference type="EMBL" id="JBAMIC010000004">
    <property type="protein sequence ID" value="KAK7108138.1"/>
    <property type="molecule type" value="Genomic_DNA"/>
</dbReference>
<dbReference type="InterPro" id="IPR036852">
    <property type="entry name" value="Peptidase_S8/S53_dom_sf"/>
</dbReference>
<evidence type="ECO:0000256" key="5">
    <source>
        <dbReference type="ARBA" id="ARBA00022801"/>
    </source>
</evidence>
<dbReference type="Pfam" id="PF00082">
    <property type="entry name" value="Peptidase_S8"/>
    <property type="match status" value="1"/>
</dbReference>
<proteinExistence type="inferred from homology"/>
<evidence type="ECO:0000313" key="15">
    <source>
        <dbReference type="EMBL" id="KAK7108138.1"/>
    </source>
</evidence>
<sequence>MKLVVLVVVVVLSVADWTPKVQAIDDDHHYLNSFAVQVDGGLREAQTVASDLGFLVHRELPNIGVFVLKHPDVNYRSKRSSELHISRLQLHPKVRYVQQERELQRVKRRIIYDKQLELPIREIKDNSVYHRVQQSKLSTRDFEDDVTFNDPLYKDMWYLKNHGQSGGERYLDMNVQVAWANGFSGEGVVVCILDDGVDHNHPDLADNYDPRASGDLNDKSDRMHDPMPNMTNPGNGHGTRCAGEIAGAANNDVCGVGVAYNARIGGVRILDGSITDSLEGEALVFNSEYVDIYSASWGPNDDGKTMEAPSYFASQALRQGVQQGRGGLGNIYVWATGNGGMNGDDCNADGYTSSIESLSVGSITDWGRQPFYMENCTSTLAVVPTGGEEYKGQEADTGQIKLKVITTDVGGGCIENFQGTSSAAPLAAGCLANVLQANPSLTWRDVQHVVVRGTRIPSADASWTINGGGHHVSHKFGFGLMDCGKMVQVAQEWKNVPEQHVCLYNRSEPQTIEFGGTISDSIYIDACKEDPTKWIQRLEHVQVRIKLSTHRRGDTHIFLLSPSGTRSELLSGRPNDEHQGAWEFTFMTVHSWDETPAGKWRLEIIDRPQTGSHSSNKLSKLKTALDNSSPETKGFLEDWSLILYGTAGKRYGRDFSPKQETKKAYQPSTVAVQRMKRDETESARNVQVKRASTVKRQNEKRTNVDSNVSEVNLSKLAARLNHLLKQEETHEHVKRILNNQHPSAVSKKSQRNLGHHSGSLDLEKDENLLEDVLHSIEHLLARSRKPQTIQNPPDQKVESQMPGQKQEGKDGKTLKRILTDLLEVLEKF</sequence>
<organism evidence="15 16">
    <name type="scientific">Littorina saxatilis</name>
    <dbReference type="NCBI Taxonomy" id="31220"/>
    <lineage>
        <taxon>Eukaryota</taxon>
        <taxon>Metazoa</taxon>
        <taxon>Spiralia</taxon>
        <taxon>Lophotrochozoa</taxon>
        <taxon>Mollusca</taxon>
        <taxon>Gastropoda</taxon>
        <taxon>Caenogastropoda</taxon>
        <taxon>Littorinimorpha</taxon>
        <taxon>Littorinoidea</taxon>
        <taxon>Littorinidae</taxon>
        <taxon>Littorina</taxon>
    </lineage>
</organism>
<evidence type="ECO:0000313" key="16">
    <source>
        <dbReference type="Proteomes" id="UP001374579"/>
    </source>
</evidence>
<keyword evidence="4 13" id="KW-0732">Signal</keyword>
<dbReference type="Gene3D" id="3.30.70.850">
    <property type="entry name" value="Peptidase S8, pro-domain"/>
    <property type="match status" value="1"/>
</dbReference>
<evidence type="ECO:0000256" key="13">
    <source>
        <dbReference type="SAM" id="SignalP"/>
    </source>
</evidence>
<dbReference type="FunFam" id="3.40.50.200:FF:000021">
    <property type="entry name" value="Proprotein convertase subtilisin/kexin type 5a"/>
    <property type="match status" value="1"/>
</dbReference>
<dbReference type="Gene3D" id="3.40.50.200">
    <property type="entry name" value="Peptidase S8/S53 domain"/>
    <property type="match status" value="1"/>
</dbReference>
<dbReference type="PROSITE" id="PS51892">
    <property type="entry name" value="SUBTILASE"/>
    <property type="match status" value="1"/>
</dbReference>
<feature type="region of interest" description="Disordered" evidence="12">
    <location>
        <begin position="783"/>
        <end position="813"/>
    </location>
</feature>
<dbReference type="Pfam" id="PF16470">
    <property type="entry name" value="S8_pro-domain"/>
    <property type="match status" value="1"/>
</dbReference>
<dbReference type="PRINTS" id="PR00723">
    <property type="entry name" value="SUBTILISIN"/>
</dbReference>
<comment type="similarity">
    <text evidence="1">Belongs to the peptidase S8 family. Furin subfamily.</text>
</comment>
<dbReference type="InterPro" id="IPR038466">
    <property type="entry name" value="S8_pro-domain_sf"/>
</dbReference>
<dbReference type="FunFam" id="2.60.120.260:FF:000006">
    <property type="entry name" value="Proprotein convertase subtilisin/kexin type 5"/>
    <property type="match status" value="1"/>
</dbReference>
<dbReference type="InterPro" id="IPR000209">
    <property type="entry name" value="Peptidase_S8/S53_dom"/>
</dbReference>
<evidence type="ECO:0000256" key="11">
    <source>
        <dbReference type="PROSITE-ProRule" id="PRU01240"/>
    </source>
</evidence>
<evidence type="ECO:0000256" key="6">
    <source>
        <dbReference type="ARBA" id="ARBA00022825"/>
    </source>
</evidence>
<dbReference type="SUPFAM" id="SSF49785">
    <property type="entry name" value="Galactose-binding domain-like"/>
    <property type="match status" value="1"/>
</dbReference>
<dbReference type="PROSITE" id="PS51829">
    <property type="entry name" value="P_HOMO_B"/>
    <property type="match status" value="1"/>
</dbReference>
<protein>
    <recommendedName>
        <fullName evidence="14">P/Homo B domain-containing protein</fullName>
    </recommendedName>
</protein>
<gene>
    <name evidence="15" type="ORF">V1264_015929</name>
</gene>
<feature type="signal peptide" evidence="13">
    <location>
        <begin position="1"/>
        <end position="23"/>
    </location>
</feature>
<evidence type="ECO:0000256" key="10">
    <source>
        <dbReference type="PIRSR" id="PIRSR615500-1"/>
    </source>
</evidence>
<feature type="active site" description="Charge relay system" evidence="10 11">
    <location>
        <position position="237"/>
    </location>
</feature>
<feature type="compositionally biased region" description="Basic and acidic residues" evidence="12">
    <location>
        <begin position="216"/>
        <end position="225"/>
    </location>
</feature>
<feature type="active site" description="Charge relay system" evidence="10 11">
    <location>
        <position position="194"/>
    </location>
</feature>
<dbReference type="PROSITE" id="PS00137">
    <property type="entry name" value="SUBTILASE_HIS"/>
    <property type="match status" value="1"/>
</dbReference>
<evidence type="ECO:0000259" key="14">
    <source>
        <dbReference type="PROSITE" id="PS51829"/>
    </source>
</evidence>
<evidence type="ECO:0000256" key="9">
    <source>
        <dbReference type="ARBA" id="ARBA00023180"/>
    </source>
</evidence>
<dbReference type="InterPro" id="IPR023827">
    <property type="entry name" value="Peptidase_S8_Asp-AS"/>
</dbReference>